<evidence type="ECO:0000313" key="1">
    <source>
        <dbReference type="EMBL" id="APU00318.1"/>
    </source>
</evidence>
<dbReference type="EMBL" id="KY316062">
    <property type="protein sequence ID" value="APU00318.1"/>
    <property type="molecule type" value="Genomic_DNA"/>
</dbReference>
<proteinExistence type="predicted"/>
<organism evidence="1 2">
    <name type="scientific">Ralstonia phage RS-PII-1</name>
    <dbReference type="NCBI Taxonomy" id="1932892"/>
    <lineage>
        <taxon>Viruses</taxon>
        <taxon>Duplodnaviria</taxon>
        <taxon>Heunggongvirae</taxon>
        <taxon>Uroviricota</taxon>
        <taxon>Caudoviricetes</taxon>
        <taxon>Autographivirales</taxon>
        <taxon>Autonotataviridae</taxon>
        <taxon>Sukuvirus</taxon>
        <taxon>Sukuvirus RSPII1</taxon>
    </lineage>
</organism>
<dbReference type="Proteomes" id="UP000222868">
    <property type="component" value="Segment"/>
</dbReference>
<dbReference type="KEGG" id="vg:54979020"/>
<dbReference type="RefSeq" id="YP_009788886.1">
    <property type="nucleotide sequence ID" value="NC_047804.1"/>
</dbReference>
<evidence type="ECO:0000313" key="2">
    <source>
        <dbReference type="Proteomes" id="UP000222868"/>
    </source>
</evidence>
<accession>A0A1L7DQC8</accession>
<name>A0A1L7DQC8_9CAUD</name>
<keyword evidence="2" id="KW-1185">Reference proteome</keyword>
<dbReference type="GeneID" id="54979020"/>
<reference evidence="1 2" key="1">
    <citation type="submission" date="2016-12" db="EMBL/GenBank/DDBJ databases">
        <title>Isolation, Whole Genome Sequencing Analysis of a Novel Lytic Bacteriophage RS-PII-1 infecting Ralstonia solanacearum.</title>
        <authorList>
            <person name="Su J."/>
            <person name="Liu J."/>
            <person name="Yu H."/>
            <person name="Guo Z."/>
            <person name="Sun H."/>
            <person name="Fan G."/>
            <person name="Gu G."/>
            <person name="Wang G."/>
        </authorList>
    </citation>
    <scope>NUCLEOTIDE SEQUENCE [LARGE SCALE GENOMIC DNA]</scope>
</reference>
<sequence>MRNVLRTQTFINTRTDIRLDLTINEHTRRDGSSLLTIEQPALASRDDADPDAVCLDEAAQIALYIHLNKKFGGQ</sequence>
<protein>
    <submittedName>
        <fullName evidence="1">Uncharacterized protein</fullName>
    </submittedName>
</protein>